<dbReference type="InterPro" id="IPR043011">
    <property type="entry name" value="Bunya_nucleocap_C"/>
</dbReference>
<organism evidence="1 2">
    <name type="scientific">Danaus chrysippus</name>
    <name type="common">African queen</name>
    <dbReference type="NCBI Taxonomy" id="151541"/>
    <lineage>
        <taxon>Eukaryota</taxon>
        <taxon>Metazoa</taxon>
        <taxon>Ecdysozoa</taxon>
        <taxon>Arthropoda</taxon>
        <taxon>Hexapoda</taxon>
        <taxon>Insecta</taxon>
        <taxon>Pterygota</taxon>
        <taxon>Neoptera</taxon>
        <taxon>Endopterygota</taxon>
        <taxon>Lepidoptera</taxon>
        <taxon>Glossata</taxon>
        <taxon>Ditrysia</taxon>
        <taxon>Papilionoidea</taxon>
        <taxon>Nymphalidae</taxon>
        <taxon>Danainae</taxon>
        <taxon>Danaini</taxon>
        <taxon>Danaina</taxon>
        <taxon>Danaus</taxon>
        <taxon>Anosia</taxon>
    </lineage>
</organism>
<keyword evidence="2" id="KW-1185">Reference proteome</keyword>
<evidence type="ECO:0000313" key="2">
    <source>
        <dbReference type="Proteomes" id="UP000789524"/>
    </source>
</evidence>
<dbReference type="AlphaFoldDB" id="A0A8J2QPB5"/>
<accession>A0A8J2QPB5</accession>
<sequence>MKKFEFSSRNNESEVFSGRDFYNVYKDAEFLRHSENVEAILAKGYELRNMLKQVKPGELVALNGMMLERNTPLFVKKTGPNISVENYEFTANRLSGLAAAYAFENRYRFPILTSTEAQLLGLAWDNGNMQKCKLYLSAVSGTEHFYDQFQFWPLVCALRKLHKNKMPKEPIIKMAKIKNPCGTRMVQDMMNNFSVVKKQWTRFPSGTTHELVQLLALCPQELKVLFSQKS</sequence>
<dbReference type="Gene3D" id="1.10.472.180">
    <property type="entry name" value="Bunyavirus nucleocapsid (N) protein, C-terminal domain"/>
    <property type="match status" value="1"/>
</dbReference>
<reference evidence="1" key="1">
    <citation type="submission" date="2021-09" db="EMBL/GenBank/DDBJ databases">
        <authorList>
            <person name="Martin H S."/>
        </authorList>
    </citation>
    <scope>NUCLEOTIDE SEQUENCE</scope>
</reference>
<dbReference type="Proteomes" id="UP000789524">
    <property type="component" value="Unassembled WGS sequence"/>
</dbReference>
<name>A0A8J2QPB5_9NEOP</name>
<dbReference type="Pfam" id="PF00952">
    <property type="entry name" value="Bunya_nucleocap"/>
    <property type="match status" value="1"/>
</dbReference>
<dbReference type="InterPro" id="IPR001784">
    <property type="entry name" value="Bunya_nucleocap"/>
</dbReference>
<dbReference type="OrthoDB" id="6865458at2759"/>
<gene>
    <name evidence="1" type="ORF">DCHRY22_LOCUS6674</name>
</gene>
<proteinExistence type="predicted"/>
<comment type="caution">
    <text evidence="1">The sequence shown here is derived from an EMBL/GenBank/DDBJ whole genome shotgun (WGS) entry which is preliminary data.</text>
</comment>
<evidence type="ECO:0000313" key="1">
    <source>
        <dbReference type="EMBL" id="CAG9565923.1"/>
    </source>
</evidence>
<protein>
    <submittedName>
        <fullName evidence="1">(African queen) hypothetical protein</fullName>
    </submittedName>
</protein>
<dbReference type="EMBL" id="CAKASE010000055">
    <property type="protein sequence ID" value="CAG9565923.1"/>
    <property type="molecule type" value="Genomic_DNA"/>
</dbReference>